<comment type="caution">
    <text evidence="1">The sequence shown here is derived from an EMBL/GenBank/DDBJ whole genome shotgun (WGS) entry which is preliminary data.</text>
</comment>
<protein>
    <submittedName>
        <fullName evidence="1">Uncharacterized protein</fullName>
    </submittedName>
</protein>
<name>A0AAE1BBK8_9GAST</name>
<keyword evidence="2" id="KW-1185">Reference proteome</keyword>
<dbReference type="AlphaFoldDB" id="A0AAE1BBK8"/>
<accession>A0AAE1BBK8</accession>
<dbReference type="EMBL" id="JAWDGP010000188">
    <property type="protein sequence ID" value="KAK3803103.1"/>
    <property type="molecule type" value="Genomic_DNA"/>
</dbReference>
<proteinExistence type="predicted"/>
<dbReference type="Proteomes" id="UP001283361">
    <property type="component" value="Unassembled WGS sequence"/>
</dbReference>
<evidence type="ECO:0000313" key="2">
    <source>
        <dbReference type="Proteomes" id="UP001283361"/>
    </source>
</evidence>
<evidence type="ECO:0000313" key="1">
    <source>
        <dbReference type="EMBL" id="KAK3803103.1"/>
    </source>
</evidence>
<gene>
    <name evidence="1" type="ORF">RRG08_028024</name>
</gene>
<organism evidence="1 2">
    <name type="scientific">Elysia crispata</name>
    <name type="common">lettuce slug</name>
    <dbReference type="NCBI Taxonomy" id="231223"/>
    <lineage>
        <taxon>Eukaryota</taxon>
        <taxon>Metazoa</taxon>
        <taxon>Spiralia</taxon>
        <taxon>Lophotrochozoa</taxon>
        <taxon>Mollusca</taxon>
        <taxon>Gastropoda</taxon>
        <taxon>Heterobranchia</taxon>
        <taxon>Euthyneura</taxon>
        <taxon>Panpulmonata</taxon>
        <taxon>Sacoglossa</taxon>
        <taxon>Placobranchoidea</taxon>
        <taxon>Plakobranchidae</taxon>
        <taxon>Elysia</taxon>
    </lineage>
</organism>
<sequence length="143" mass="15971">MLHRKNDSVSRYGDNRFSLECNQPIADLGSHNARGLRFTLDCGLAEKGERAPQTVRAHSYLTHNVDGGVSLNGERAPQTVRAHSYLTHNVDGGVSSLKRVCCTLKINEEREKGNEVSRVICCCMFLLYKRYCPTGVFSRDHAS</sequence>
<reference evidence="1" key="1">
    <citation type="journal article" date="2023" name="G3 (Bethesda)">
        <title>A reference genome for the long-term kleptoplast-retaining sea slug Elysia crispata morphotype clarki.</title>
        <authorList>
            <person name="Eastman K.E."/>
            <person name="Pendleton A.L."/>
            <person name="Shaikh M.A."/>
            <person name="Suttiyut T."/>
            <person name="Ogas R."/>
            <person name="Tomko P."/>
            <person name="Gavelis G."/>
            <person name="Widhalm J.R."/>
            <person name="Wisecaver J.H."/>
        </authorList>
    </citation>
    <scope>NUCLEOTIDE SEQUENCE</scope>
    <source>
        <strain evidence="1">ECLA1</strain>
    </source>
</reference>